<organism evidence="2 3">
    <name type="scientific">Litoribrevibacter albus</name>
    <dbReference type="NCBI Taxonomy" id="1473156"/>
    <lineage>
        <taxon>Bacteria</taxon>
        <taxon>Pseudomonadati</taxon>
        <taxon>Pseudomonadota</taxon>
        <taxon>Gammaproteobacteria</taxon>
        <taxon>Oceanospirillales</taxon>
        <taxon>Oceanospirillaceae</taxon>
        <taxon>Litoribrevibacter</taxon>
    </lineage>
</organism>
<dbReference type="Gene3D" id="3.40.50.1820">
    <property type="entry name" value="alpha/beta hydrolase"/>
    <property type="match status" value="1"/>
</dbReference>
<evidence type="ECO:0000256" key="1">
    <source>
        <dbReference type="SAM" id="SignalP"/>
    </source>
</evidence>
<dbReference type="AlphaFoldDB" id="A0AA37W893"/>
<accession>A0AA37W893</accession>
<reference evidence="2" key="1">
    <citation type="journal article" date="2014" name="Int. J. Syst. Evol. Microbiol.">
        <title>Complete genome sequence of Corynebacterium casei LMG S-19264T (=DSM 44701T), isolated from a smear-ripened cheese.</title>
        <authorList>
            <consortium name="US DOE Joint Genome Institute (JGI-PGF)"/>
            <person name="Walter F."/>
            <person name="Albersmeier A."/>
            <person name="Kalinowski J."/>
            <person name="Ruckert C."/>
        </authorList>
    </citation>
    <scope>NUCLEOTIDE SEQUENCE</scope>
    <source>
        <strain evidence="2">NBRC 110071</strain>
    </source>
</reference>
<reference evidence="2" key="2">
    <citation type="submission" date="2023-01" db="EMBL/GenBank/DDBJ databases">
        <title>Draft genome sequence of Litoribrevibacter albus strain NBRC 110071.</title>
        <authorList>
            <person name="Sun Q."/>
            <person name="Mori K."/>
        </authorList>
    </citation>
    <scope>NUCLEOTIDE SEQUENCE</scope>
    <source>
        <strain evidence="2">NBRC 110071</strain>
    </source>
</reference>
<sequence>MMFKKIAVSACIITGGMLAALPASAQLAGKNVIAIHGFQPGNLMSGEQTDQQVSQNGENYWADFWLQHADARIDWDSNNRIEDKTAERIYDKITELSRAGFCNDGCVLVTHSTGDLVARYMLENQTHWLEAQGLQPLNILAAIDFAGAGGGTELADVAIQAANNDAWYMWPMKEASEAFLGFELQPQNMGVLHNLQPSVARSMATSVSYVPRLRMVGAGSEYGGVTKPFITGSDDSVVPLHSACGAADNGSYDSCLPDLAMNGKVESNPAPSSFYPSHYPLVMAEGAGHGATISNATGNVMTASTSNYSAGGLTMNLTLEQREELAWWQLWGEGDKYTTIKNAKSQSMSAVVYNSF</sequence>
<keyword evidence="1" id="KW-0732">Signal</keyword>
<comment type="caution">
    <text evidence="2">The sequence shown here is derived from an EMBL/GenBank/DDBJ whole genome shotgun (WGS) entry which is preliminary data.</text>
</comment>
<name>A0AA37W893_9GAMM</name>
<dbReference type="SUPFAM" id="SSF53474">
    <property type="entry name" value="alpha/beta-Hydrolases"/>
    <property type="match status" value="1"/>
</dbReference>
<proteinExistence type="predicted"/>
<evidence type="ECO:0000313" key="2">
    <source>
        <dbReference type="EMBL" id="GLQ33597.1"/>
    </source>
</evidence>
<keyword evidence="3" id="KW-1185">Reference proteome</keyword>
<evidence type="ECO:0000313" key="3">
    <source>
        <dbReference type="Proteomes" id="UP001161389"/>
    </source>
</evidence>
<dbReference type="Proteomes" id="UP001161389">
    <property type="component" value="Unassembled WGS sequence"/>
</dbReference>
<evidence type="ECO:0008006" key="4">
    <source>
        <dbReference type="Google" id="ProtNLM"/>
    </source>
</evidence>
<dbReference type="RefSeq" id="WP_284384087.1">
    <property type="nucleotide sequence ID" value="NZ_BSNM01000027.1"/>
</dbReference>
<gene>
    <name evidence="2" type="ORF">GCM10007876_40770</name>
</gene>
<protein>
    <recommendedName>
        <fullName evidence="4">Alpha/beta hydrolase</fullName>
    </recommendedName>
</protein>
<dbReference type="EMBL" id="BSNM01000027">
    <property type="protein sequence ID" value="GLQ33597.1"/>
    <property type="molecule type" value="Genomic_DNA"/>
</dbReference>
<dbReference type="InterPro" id="IPR029058">
    <property type="entry name" value="AB_hydrolase_fold"/>
</dbReference>
<feature type="chain" id="PRO_5041294353" description="Alpha/beta hydrolase" evidence="1">
    <location>
        <begin position="26"/>
        <end position="356"/>
    </location>
</feature>
<feature type="signal peptide" evidence="1">
    <location>
        <begin position="1"/>
        <end position="25"/>
    </location>
</feature>